<evidence type="ECO:0000256" key="2">
    <source>
        <dbReference type="ARBA" id="ARBA00023136"/>
    </source>
</evidence>
<organism evidence="6 7">
    <name type="scientific">Herbaspirillum chlorophenolicum</name>
    <dbReference type="NCBI Taxonomy" id="211589"/>
    <lineage>
        <taxon>Bacteria</taxon>
        <taxon>Pseudomonadati</taxon>
        <taxon>Pseudomonadota</taxon>
        <taxon>Betaproteobacteria</taxon>
        <taxon>Burkholderiales</taxon>
        <taxon>Oxalobacteraceae</taxon>
        <taxon>Herbaspirillum</taxon>
    </lineage>
</organism>
<feature type="domain" description="Secretin/TonB short N-terminal" evidence="5">
    <location>
        <begin position="65"/>
        <end position="116"/>
    </location>
</feature>
<protein>
    <submittedName>
        <fullName evidence="6">STN domain-containing protein</fullName>
    </submittedName>
</protein>
<gene>
    <name evidence="6" type="ORF">ACIPEN_19050</name>
</gene>
<dbReference type="EMBL" id="JBIUZV010000013">
    <property type="protein sequence ID" value="MFJ3047932.1"/>
    <property type="molecule type" value="Genomic_DNA"/>
</dbReference>
<evidence type="ECO:0000256" key="3">
    <source>
        <dbReference type="ARBA" id="ARBA00023237"/>
    </source>
</evidence>
<dbReference type="Proteomes" id="UP001617427">
    <property type="component" value="Unassembled WGS sequence"/>
</dbReference>
<dbReference type="Pfam" id="PF07660">
    <property type="entry name" value="STN"/>
    <property type="match status" value="1"/>
</dbReference>
<feature type="chain" id="PRO_5046913928" evidence="4">
    <location>
        <begin position="22"/>
        <end position="228"/>
    </location>
</feature>
<evidence type="ECO:0000256" key="1">
    <source>
        <dbReference type="ARBA" id="ARBA00022448"/>
    </source>
</evidence>
<keyword evidence="1" id="KW-0813">Transport</keyword>
<dbReference type="RefSeq" id="WP_402702710.1">
    <property type="nucleotide sequence ID" value="NZ_JBIUZV010000013.1"/>
</dbReference>
<reference evidence="6 7" key="1">
    <citation type="submission" date="2024-10" db="EMBL/GenBank/DDBJ databases">
        <title>The Natural Products Discovery Center: Release of the First 8490 Sequenced Strains for Exploring Actinobacteria Biosynthetic Diversity.</title>
        <authorList>
            <person name="Kalkreuter E."/>
            <person name="Kautsar S.A."/>
            <person name="Yang D."/>
            <person name="Bader C.D."/>
            <person name="Teijaro C.N."/>
            <person name="Fluegel L."/>
            <person name="Davis C.M."/>
            <person name="Simpson J.R."/>
            <person name="Lauterbach L."/>
            <person name="Steele A.D."/>
            <person name="Gui C."/>
            <person name="Meng S."/>
            <person name="Li G."/>
            <person name="Viehrig K."/>
            <person name="Ye F."/>
            <person name="Su P."/>
            <person name="Kiefer A.F."/>
            <person name="Nichols A."/>
            <person name="Cepeda A.J."/>
            <person name="Yan W."/>
            <person name="Fan B."/>
            <person name="Jiang Y."/>
            <person name="Adhikari A."/>
            <person name="Zheng C.-J."/>
            <person name="Schuster L."/>
            <person name="Cowan T.M."/>
            <person name="Smanski M.J."/>
            <person name="Chevrette M.G."/>
            <person name="De Carvalho L.P.S."/>
            <person name="Shen B."/>
        </authorList>
    </citation>
    <scope>NUCLEOTIDE SEQUENCE [LARGE SCALE GENOMIC DNA]</scope>
    <source>
        <strain evidence="6 7">NPDC087045</strain>
    </source>
</reference>
<evidence type="ECO:0000313" key="6">
    <source>
        <dbReference type="EMBL" id="MFJ3047932.1"/>
    </source>
</evidence>
<keyword evidence="2" id="KW-0472">Membrane</keyword>
<dbReference type="SMART" id="SM00965">
    <property type="entry name" value="STN"/>
    <property type="match status" value="1"/>
</dbReference>
<evidence type="ECO:0000313" key="7">
    <source>
        <dbReference type="Proteomes" id="UP001617427"/>
    </source>
</evidence>
<dbReference type="SUPFAM" id="SSF74653">
    <property type="entry name" value="TolA/TonB C-terminal domain"/>
    <property type="match status" value="1"/>
</dbReference>
<dbReference type="InterPro" id="IPR011662">
    <property type="entry name" value="Secretin/TonB_short_N"/>
</dbReference>
<accession>A0ABW8F3Q6</accession>
<keyword evidence="3" id="KW-0998">Cell outer membrane</keyword>
<dbReference type="Gene3D" id="3.55.50.30">
    <property type="match status" value="1"/>
</dbReference>
<proteinExistence type="predicted"/>
<comment type="caution">
    <text evidence="6">The sequence shown here is derived from an EMBL/GenBank/DDBJ whole genome shotgun (WGS) entry which is preliminary data.</text>
</comment>
<keyword evidence="7" id="KW-1185">Reference proteome</keyword>
<name>A0ABW8F3Q6_9BURK</name>
<evidence type="ECO:0000256" key="4">
    <source>
        <dbReference type="SAM" id="SignalP"/>
    </source>
</evidence>
<keyword evidence="4" id="KW-0732">Signal</keyword>
<feature type="signal peptide" evidence="4">
    <location>
        <begin position="1"/>
        <end position="21"/>
    </location>
</feature>
<evidence type="ECO:0000259" key="5">
    <source>
        <dbReference type="SMART" id="SM00965"/>
    </source>
</evidence>
<sequence>MPGAAYCVAACLAVLTLQGAAQDINGLRIDPAGAPRSDAGNSMRFDIAPQSLQSALDAFDMATGFSGLYSADAVASRRSAAVHGNFTAAAALRKMLEQSGLSSYFTAPDAYVLEQDATETGIAAAPLQAQAHDFEAILQSGVRAAFCRNALIVPGNYRIAISLRVAADGRVEQARLLDTTGNKARDGEILKTLRGVKLAHGPLNPAEAFVMLILPHAPDSTADCGAPP</sequence>